<dbReference type="RefSeq" id="WP_038843332.1">
    <property type="nucleotide sequence ID" value="NZ_ASGY01000029.1"/>
</dbReference>
<dbReference type="OrthoDB" id="6431183at2"/>
<sequence>MGKKSRAKKERKLASAAIDPAAFLRQISSSQERNTTRKGAAELFSEQLKATRTLFHQYSRIDVALALSVSELWPANTASPVKHIFAWRVLLELQEDSVSAKAIVSYADFKDFTEALYAVWPEFPMLEDFLPEADWGQVKARLGRHFVPMFYGSCIERTPDFVEAFRITYAHAPEALAYMDLVIALQSQIIHSYPHQLGATETETGHIEIVPETFWLACEPMLNELGRDLAKWRAKAGTFLDAALGGFTTPLTWDSFGNSVMEGSALPFLALDAQDVWFPMSVRNAPGVLIDHWARSSTGNVSVQAHRKLALFVAERFVETVMGPLTLLVDGKVCKDLPVSCIVSDDSGVYLVCACDHASVERLAATAADVYAKVRRRASLSFRFAGEQGAELSQNGPDLTADKLHIILVPTLKGTGFGMIDLPKPPTRLIPLADFISIFDSLRDLDDLHHYWRYVDDQARTVGPFSRGSVDLFASYRDTHGVLVDGAIAPNFIGLDPHWGTSWRFIVLSDFWSQAPAIFPDGSSGWQLFSQTTGVTGLHSRHHHVAAYSTSIGASTFQAMLEVPGGMSREEARIIDLFAQLLVDCGYRCGELLPDVALFQQPHILFSCTPDAFGAVEMIEVPRPLGEFASVVTSLVADDSHPGLFHLKIDIAAVLAGLNGAVDGTFEVRCLLEVLEKCHAAMGLRLPDALEQRVAPRTMQAARYQLNVVVRRVDVPDHVVPIGPSLSDYKRARKQLAKEIQSLGLVPGRYELSEAKTRIDPAGASLRSHLERRLASLDRHQLIQACVEQHEAHLVAERQKIERARQSLSHAVDYDRLDAIEEARKDFGVMARHYRYLLEKTLSSPMTGDGEVTKEALQELIGLVDWLMVLTGASNVLHNGIDVGGVEIDDAYIPTVFYSQGSDDRETTFAREYARIRLGQGANKQDAVEGESEELLSSEPLKRAFIADVGFDLDTLIVALTVLSQAQRHGFASELSLSYTATPSHVAQGLVDSIDDLDLVDAEKIVAFLTLSDSGIRRLAEKDVDEGDVPYWEHNKRIHRYTIRPLVRDGENLRWGAETASRAMNLWMSTVRDGYLPADFGWQHVEPVIRGVKESIEKRLEHRTEEIFLRHTPYVWRGIDFFKRFRKEGFEDVGDFDVLAYWPETNVIATVECKYNQPPFTVKDGRRLRDRIFGKAEDDKAGQFSRILRRRQFLEKHRSRMLELLEWPQSSVEVCEDVELYVSRDLYYWMVHTPYPVSTRFVQVDTLDTWIKTELLGVGQPDVEEATGRKTGSS</sequence>
<name>A0A0A1Z8X4_PSEFL</name>
<accession>A0A0A1Z8X4</accession>
<evidence type="ECO:0000313" key="2">
    <source>
        <dbReference type="Proteomes" id="UP000030060"/>
    </source>
</evidence>
<reference evidence="1 2" key="1">
    <citation type="journal article" date="2013" name="Genome Announc.">
        <title>Draft Genome Sequence of Pseudomonas fluorescens LMG 5329, a White Line-Inducing Principle-Producing Bioindicator for the Mushroom Pathogen Pseudomonas tolaasii.</title>
        <authorList>
            <person name="Ghequire M.G."/>
            <person name="Rokni-Zadeh H."/>
            <person name="Zarrineh P."/>
            <person name="De Mot R."/>
        </authorList>
    </citation>
    <scope>NUCLEOTIDE SEQUENCE [LARGE SCALE GENOMIC DNA]</scope>
    <source>
        <strain evidence="1 2">LMG 5329</strain>
    </source>
</reference>
<comment type="caution">
    <text evidence="1">The sequence shown here is derived from an EMBL/GenBank/DDBJ whole genome shotgun (WGS) entry which is preliminary data.</text>
</comment>
<dbReference type="EMBL" id="ASGY01000029">
    <property type="protein sequence ID" value="KGE69232.1"/>
    <property type="molecule type" value="Genomic_DNA"/>
</dbReference>
<dbReference type="AlphaFoldDB" id="A0A0A1Z8X4"/>
<evidence type="ECO:0000313" key="1">
    <source>
        <dbReference type="EMBL" id="KGE69232.1"/>
    </source>
</evidence>
<organism evidence="1 2">
    <name type="scientific">Pseudomonas fluorescens LMG 5329</name>
    <dbReference type="NCBI Taxonomy" id="1324332"/>
    <lineage>
        <taxon>Bacteria</taxon>
        <taxon>Pseudomonadati</taxon>
        <taxon>Pseudomonadota</taxon>
        <taxon>Gammaproteobacteria</taxon>
        <taxon>Pseudomonadales</taxon>
        <taxon>Pseudomonadaceae</taxon>
        <taxon>Pseudomonas</taxon>
    </lineage>
</organism>
<protein>
    <submittedName>
        <fullName evidence="1">Uncharacterized protein</fullName>
    </submittedName>
</protein>
<dbReference type="Proteomes" id="UP000030060">
    <property type="component" value="Unassembled WGS sequence"/>
</dbReference>
<gene>
    <name evidence="1" type="ORF">K814_0104080</name>
</gene>
<proteinExistence type="predicted"/>